<accession>A0A8B6GA61</accession>
<organism evidence="1 2">
    <name type="scientific">Mytilus galloprovincialis</name>
    <name type="common">Mediterranean mussel</name>
    <dbReference type="NCBI Taxonomy" id="29158"/>
    <lineage>
        <taxon>Eukaryota</taxon>
        <taxon>Metazoa</taxon>
        <taxon>Spiralia</taxon>
        <taxon>Lophotrochozoa</taxon>
        <taxon>Mollusca</taxon>
        <taxon>Bivalvia</taxon>
        <taxon>Autobranchia</taxon>
        <taxon>Pteriomorphia</taxon>
        <taxon>Mytilida</taxon>
        <taxon>Mytiloidea</taxon>
        <taxon>Mytilidae</taxon>
        <taxon>Mytilinae</taxon>
        <taxon>Mytilus</taxon>
    </lineage>
</organism>
<keyword evidence="2" id="KW-1185">Reference proteome</keyword>
<name>A0A8B6GA61_MYTGA</name>
<dbReference type="PANTHER" id="PTHR31751">
    <property type="entry name" value="SI:CH211-108C17.2-RELATED-RELATED"/>
    <property type="match status" value="1"/>
</dbReference>
<dbReference type="EMBL" id="UYJE01008111">
    <property type="protein sequence ID" value="VDI61161.1"/>
    <property type="molecule type" value="Genomic_DNA"/>
</dbReference>
<comment type="caution">
    <text evidence="1">The sequence shown here is derived from an EMBL/GenBank/DDBJ whole genome shotgun (WGS) entry which is preliminary data.</text>
</comment>
<evidence type="ECO:0000313" key="1">
    <source>
        <dbReference type="EMBL" id="VDI61161.1"/>
    </source>
</evidence>
<dbReference type="AlphaFoldDB" id="A0A8B6GA61"/>
<dbReference type="OrthoDB" id="5983580at2759"/>
<sequence>MGNMQGKEEIKLFKKKRKAATCSTSSVNSETLTLQDQECKTSTHRENKGTRAGWVGRAFFLSTMGNAVDKLKFLKQLNCVVRNHQMFPYLSVTYSGNACGHPCMMCLQANNIESSILTADHSYTKRIGPSTWTKGVNTDITMETTDKNLTIWPLTPIPKIPPSSISTLIKENDIFNSSISSHSFSDDKNDLTFDIDRDIQSSDENEGNESTDSDDTEACITYQRKCIVFEKQLDQLFAMLKCDECDCPVDLSDTKKDCSSGTIMRVSVFCTRGHLIYKWLSQPLTCNMPAVNLLVTAATMLCGQTFTHIAQFAELMRNG</sequence>
<proteinExistence type="predicted"/>
<reference evidence="1" key="1">
    <citation type="submission" date="2018-11" db="EMBL/GenBank/DDBJ databases">
        <authorList>
            <person name="Alioto T."/>
            <person name="Alioto T."/>
        </authorList>
    </citation>
    <scope>NUCLEOTIDE SEQUENCE</scope>
</reference>
<protein>
    <submittedName>
        <fullName evidence="1">Uncharacterized protein</fullName>
    </submittedName>
</protein>
<evidence type="ECO:0000313" key="2">
    <source>
        <dbReference type="Proteomes" id="UP000596742"/>
    </source>
</evidence>
<dbReference type="PANTHER" id="PTHR31751:SF42">
    <property type="entry name" value="PROTEIN CBG10204"/>
    <property type="match status" value="1"/>
</dbReference>
<gene>
    <name evidence="1" type="ORF">MGAL_10B003028</name>
</gene>
<dbReference type="Proteomes" id="UP000596742">
    <property type="component" value="Unassembled WGS sequence"/>
</dbReference>